<dbReference type="PANTHER" id="PTHR45255:SF1">
    <property type="entry name" value="DNAJ HOMOLOG SUBFAMILY C MEMBER 24"/>
    <property type="match status" value="1"/>
</dbReference>
<keyword evidence="4" id="KW-1185">Reference proteome</keyword>
<protein>
    <submittedName>
        <fullName evidence="3">Chaperone protein DnaJ</fullName>
    </submittedName>
</protein>
<accession>A0A9K3LYA4</accession>
<name>A0A9K3LYA4_9STRA</name>
<dbReference type="SMART" id="SM00271">
    <property type="entry name" value="DnaJ"/>
    <property type="match status" value="1"/>
</dbReference>
<keyword evidence="1" id="KW-0862">Zinc</keyword>
<organism evidence="3 4">
    <name type="scientific">Nitzschia inconspicua</name>
    <dbReference type="NCBI Taxonomy" id="303405"/>
    <lineage>
        <taxon>Eukaryota</taxon>
        <taxon>Sar</taxon>
        <taxon>Stramenopiles</taxon>
        <taxon>Ochrophyta</taxon>
        <taxon>Bacillariophyta</taxon>
        <taxon>Bacillariophyceae</taxon>
        <taxon>Bacillariophycidae</taxon>
        <taxon>Bacillariales</taxon>
        <taxon>Bacillariaceae</taxon>
        <taxon>Nitzschia</taxon>
    </lineage>
</organism>
<dbReference type="GO" id="GO:0008198">
    <property type="term" value="F:ferrous iron binding"/>
    <property type="evidence" value="ECO:0007669"/>
    <property type="project" value="TreeGrafter"/>
</dbReference>
<dbReference type="GO" id="GO:0001671">
    <property type="term" value="F:ATPase activator activity"/>
    <property type="evidence" value="ECO:0007669"/>
    <property type="project" value="TreeGrafter"/>
</dbReference>
<dbReference type="AlphaFoldDB" id="A0A9K3LYA4"/>
<sequence>MVDIRQQDTLTINTTTSSTGTATIAAVGTMHKSSLVSPSPSSSSPLSSTWYDILQVSSHASTEEIKTAFYRLALKYHPDKQQQQQQQQPNQQDYSTSMFVTIQNAWHVLRDEQRRKHYDEELLQKRLQHTRKRDGAIELSLQELQPVIDDETNESFYVYDCRCGEEIPIDLQQPNSTNDASNCNTNNNNNNNETNTMILIDCPSCCFVYKITITH</sequence>
<evidence type="ECO:0000313" key="3">
    <source>
        <dbReference type="EMBL" id="KAG7370372.1"/>
    </source>
</evidence>
<proteinExistence type="predicted"/>
<dbReference type="CDD" id="cd06257">
    <property type="entry name" value="DnaJ"/>
    <property type="match status" value="1"/>
</dbReference>
<dbReference type="PANTHER" id="PTHR45255">
    <property type="entry name" value="DNAJ HOMOLOG SUBFAMILY C MEMBER 24"/>
    <property type="match status" value="1"/>
</dbReference>
<dbReference type="Proteomes" id="UP000693970">
    <property type="component" value="Unassembled WGS sequence"/>
</dbReference>
<comment type="caution">
    <text evidence="3">The sequence shown here is derived from an EMBL/GenBank/DDBJ whole genome shotgun (WGS) entry which is preliminary data.</text>
</comment>
<evidence type="ECO:0000313" key="4">
    <source>
        <dbReference type="Proteomes" id="UP000693970"/>
    </source>
</evidence>
<dbReference type="InterPro" id="IPR001623">
    <property type="entry name" value="DnaJ_domain"/>
</dbReference>
<gene>
    <name evidence="3" type="ORF">IV203_028118</name>
</gene>
<feature type="domain" description="J" evidence="2">
    <location>
        <begin position="49"/>
        <end position="122"/>
    </location>
</feature>
<dbReference type="OrthoDB" id="164807at2759"/>
<evidence type="ECO:0000256" key="1">
    <source>
        <dbReference type="ARBA" id="ARBA00022833"/>
    </source>
</evidence>
<dbReference type="EMBL" id="JAGRRH010000005">
    <property type="protein sequence ID" value="KAG7370372.1"/>
    <property type="molecule type" value="Genomic_DNA"/>
</dbReference>
<reference evidence="3" key="1">
    <citation type="journal article" date="2021" name="Sci. Rep.">
        <title>Diploid genomic architecture of Nitzschia inconspicua, an elite biomass production diatom.</title>
        <authorList>
            <person name="Oliver A."/>
            <person name="Podell S."/>
            <person name="Pinowska A."/>
            <person name="Traller J.C."/>
            <person name="Smith S.R."/>
            <person name="McClure R."/>
            <person name="Beliaev A."/>
            <person name="Bohutskyi P."/>
            <person name="Hill E.A."/>
            <person name="Rabines A."/>
            <person name="Zheng H."/>
            <person name="Allen L.Z."/>
            <person name="Kuo A."/>
            <person name="Grigoriev I.V."/>
            <person name="Allen A.E."/>
            <person name="Hazlebeck D."/>
            <person name="Allen E.E."/>
        </authorList>
    </citation>
    <scope>NUCLEOTIDE SEQUENCE</scope>
    <source>
        <strain evidence="3">Hildebrandi</strain>
    </source>
</reference>
<dbReference type="Pfam" id="PF00226">
    <property type="entry name" value="DnaJ"/>
    <property type="match status" value="1"/>
</dbReference>
<evidence type="ECO:0000259" key="2">
    <source>
        <dbReference type="PROSITE" id="PS50076"/>
    </source>
</evidence>
<dbReference type="PROSITE" id="PS50076">
    <property type="entry name" value="DNAJ_2"/>
    <property type="match status" value="1"/>
</dbReference>
<reference evidence="3" key="2">
    <citation type="submission" date="2021-04" db="EMBL/GenBank/DDBJ databases">
        <authorList>
            <person name="Podell S."/>
        </authorList>
    </citation>
    <scope>NUCLEOTIDE SEQUENCE</scope>
    <source>
        <strain evidence="3">Hildebrandi</strain>
    </source>
</reference>